<protein>
    <submittedName>
        <fullName evidence="1">Uncharacterized protein</fullName>
    </submittedName>
</protein>
<evidence type="ECO:0000313" key="2">
    <source>
        <dbReference type="Proteomes" id="UP000476411"/>
    </source>
</evidence>
<sequence>MGLFDLFRRKPAHGADAKKDITVISQEEQEIIRQLESLEYFKYAPEADHHQLKTEIASSLAERKYFPFVIAERPPFAKKDPRHFILDNEALYETGGFTAALKEMQSLFDKMNIRMEITDHVEEWDAGNKWLDHRITINGKKYIIFNRQKDQAWLEAAQRFADMVNDQLALQQSEERFYLLNDGHDGRGIFLTEPLLDLLDGLIEGEHEKPLKMEEWCAHNHIERAKIF</sequence>
<keyword evidence="2" id="KW-1185">Reference proteome</keyword>
<dbReference type="AlphaFoldDB" id="A0A6B9ZD98"/>
<dbReference type="KEGG" id="chih:GWR21_05750"/>
<proteinExistence type="predicted"/>
<evidence type="ECO:0000313" key="1">
    <source>
        <dbReference type="EMBL" id="QHS59115.1"/>
    </source>
</evidence>
<dbReference type="RefSeq" id="WP_162330817.1">
    <property type="nucleotide sequence ID" value="NZ_CP048113.1"/>
</dbReference>
<name>A0A6B9ZD98_9BACT</name>
<dbReference type="EMBL" id="CP048113">
    <property type="protein sequence ID" value="QHS59115.1"/>
    <property type="molecule type" value="Genomic_DNA"/>
</dbReference>
<accession>A0A6B9ZD98</accession>
<reference evidence="1 2" key="1">
    <citation type="submission" date="2020-01" db="EMBL/GenBank/DDBJ databases">
        <title>Complete genome sequence of Chitinophaga sp. H33E-04 isolated from quinoa roots.</title>
        <authorList>
            <person name="Weon H.-Y."/>
            <person name="Lee S.A."/>
        </authorList>
    </citation>
    <scope>NUCLEOTIDE SEQUENCE [LARGE SCALE GENOMIC DNA]</scope>
    <source>
        <strain evidence="1 2">H33E-04</strain>
    </source>
</reference>
<gene>
    <name evidence="1" type="ORF">GWR21_05750</name>
</gene>
<dbReference type="Proteomes" id="UP000476411">
    <property type="component" value="Chromosome"/>
</dbReference>
<organism evidence="1 2">
    <name type="scientific">Chitinophaga agri</name>
    <dbReference type="NCBI Taxonomy" id="2703787"/>
    <lineage>
        <taxon>Bacteria</taxon>
        <taxon>Pseudomonadati</taxon>
        <taxon>Bacteroidota</taxon>
        <taxon>Chitinophagia</taxon>
        <taxon>Chitinophagales</taxon>
        <taxon>Chitinophagaceae</taxon>
        <taxon>Chitinophaga</taxon>
    </lineage>
</organism>